<dbReference type="InterPro" id="IPR011010">
    <property type="entry name" value="DNA_brk_join_enz"/>
</dbReference>
<dbReference type="SUPFAM" id="SSF56349">
    <property type="entry name" value="DNA breaking-rejoining enzymes"/>
    <property type="match status" value="1"/>
</dbReference>
<dbReference type="PANTHER" id="PTHR30349">
    <property type="entry name" value="PHAGE INTEGRASE-RELATED"/>
    <property type="match status" value="1"/>
</dbReference>
<dbReference type="InterPro" id="IPR046668">
    <property type="entry name" value="DUF6538"/>
</dbReference>
<keyword evidence="2" id="KW-0229">DNA integration</keyword>
<organism evidence="8 9">
    <name type="scientific">Variovorax ureilyticus</name>
    <dbReference type="NCBI Taxonomy" id="1836198"/>
    <lineage>
        <taxon>Bacteria</taxon>
        <taxon>Pseudomonadati</taxon>
        <taxon>Pseudomonadota</taxon>
        <taxon>Betaproteobacteria</taxon>
        <taxon>Burkholderiales</taxon>
        <taxon>Comamonadaceae</taxon>
        <taxon>Variovorax</taxon>
    </lineage>
</organism>
<dbReference type="InterPro" id="IPR002104">
    <property type="entry name" value="Integrase_catalytic"/>
</dbReference>
<comment type="caution">
    <text evidence="8">The sequence shown here is derived from an EMBL/GenBank/DDBJ whole genome shotgun (WGS) entry which is preliminary data.</text>
</comment>
<reference evidence="8 9" key="1">
    <citation type="submission" date="2024-03" db="EMBL/GenBank/DDBJ databases">
        <title>Novel species of the genus Variovorax.</title>
        <authorList>
            <person name="Liu Q."/>
            <person name="Xin Y.-H."/>
        </authorList>
    </citation>
    <scope>NUCLEOTIDE SEQUENCE [LARGE SCALE GENOMIC DNA]</scope>
    <source>
        <strain evidence="8 9">KACC 18899</strain>
    </source>
</reference>
<evidence type="ECO:0000256" key="3">
    <source>
        <dbReference type="ARBA" id="ARBA00023125"/>
    </source>
</evidence>
<dbReference type="Gene3D" id="1.10.150.130">
    <property type="match status" value="1"/>
</dbReference>
<gene>
    <name evidence="8" type="ORF">WKW77_00020</name>
</gene>
<accession>A0ABU8V899</accession>
<evidence type="ECO:0000259" key="7">
    <source>
        <dbReference type="PROSITE" id="PS51900"/>
    </source>
</evidence>
<dbReference type="InterPro" id="IPR050090">
    <property type="entry name" value="Tyrosine_recombinase_XerCD"/>
</dbReference>
<keyword evidence="4" id="KW-0233">DNA recombination</keyword>
<keyword evidence="9" id="KW-1185">Reference proteome</keyword>
<feature type="domain" description="Core-binding (CB)" evidence="7">
    <location>
        <begin position="239"/>
        <end position="320"/>
    </location>
</feature>
<dbReference type="InterPro" id="IPR013762">
    <property type="entry name" value="Integrase-like_cat_sf"/>
</dbReference>
<dbReference type="CDD" id="cd01184">
    <property type="entry name" value="INT_C_like_1"/>
    <property type="match status" value="1"/>
</dbReference>
<dbReference type="InterPro" id="IPR010998">
    <property type="entry name" value="Integrase_recombinase_N"/>
</dbReference>
<dbReference type="InterPro" id="IPR044068">
    <property type="entry name" value="CB"/>
</dbReference>
<keyword evidence="3 5" id="KW-0238">DNA-binding</keyword>
<evidence type="ECO:0000256" key="1">
    <source>
        <dbReference type="ARBA" id="ARBA00008857"/>
    </source>
</evidence>
<evidence type="ECO:0000256" key="2">
    <source>
        <dbReference type="ARBA" id="ARBA00022908"/>
    </source>
</evidence>
<dbReference type="Gene3D" id="1.10.443.10">
    <property type="entry name" value="Intergrase catalytic core"/>
    <property type="match status" value="1"/>
</dbReference>
<evidence type="ECO:0000256" key="4">
    <source>
        <dbReference type="ARBA" id="ARBA00023172"/>
    </source>
</evidence>
<evidence type="ECO:0000259" key="6">
    <source>
        <dbReference type="PROSITE" id="PS51898"/>
    </source>
</evidence>
<dbReference type="Pfam" id="PF20172">
    <property type="entry name" value="DUF6538"/>
    <property type="match status" value="1"/>
</dbReference>
<dbReference type="PANTHER" id="PTHR30349:SF41">
    <property type="entry name" value="INTEGRASE_RECOMBINASE PROTEIN MJ0367-RELATED"/>
    <property type="match status" value="1"/>
</dbReference>
<dbReference type="Proteomes" id="UP001365846">
    <property type="component" value="Unassembled WGS sequence"/>
</dbReference>
<proteinExistence type="inferred from homology"/>
<dbReference type="RefSeq" id="WP_340354783.1">
    <property type="nucleotide sequence ID" value="NZ_JBBKZU010000001.1"/>
</dbReference>
<evidence type="ECO:0000313" key="9">
    <source>
        <dbReference type="Proteomes" id="UP001365846"/>
    </source>
</evidence>
<comment type="similarity">
    <text evidence="1">Belongs to the 'phage' integrase family.</text>
</comment>
<name>A0ABU8V899_9BURK</name>
<feature type="domain" description="Tyr recombinase" evidence="6">
    <location>
        <begin position="342"/>
        <end position="540"/>
    </location>
</feature>
<dbReference type="EMBL" id="JBBKZU010000001">
    <property type="protein sequence ID" value="MEJ8809432.1"/>
    <property type="molecule type" value="Genomic_DNA"/>
</dbReference>
<dbReference type="PROSITE" id="PS51900">
    <property type="entry name" value="CB"/>
    <property type="match status" value="1"/>
</dbReference>
<evidence type="ECO:0000313" key="8">
    <source>
        <dbReference type="EMBL" id="MEJ8809432.1"/>
    </source>
</evidence>
<protein>
    <submittedName>
        <fullName evidence="8">Site-specific integrase</fullName>
    </submittedName>
</protein>
<evidence type="ECO:0000256" key="5">
    <source>
        <dbReference type="PROSITE-ProRule" id="PRU01248"/>
    </source>
</evidence>
<sequence>MAKVPALNRRGSRYFVRIVIPDDLQKVYGKTRVNPALGTGDYREATLLATIKRAEWGAEFEAKRSELAPSAIDAVTPELAALLAERVRAFVLADDDRVRSDLPLLAEMVHIRRELRRRDANPLLIPQWDLPEPRIDDLSGATAEERQELEGLNAYLDGKAAIAQAGGDLRTVLPLVKAEAAKLGVSFDAKTPGARGALLACLKAYRTAHKEVTLRDAGEVVDTPVVFARPEALKPVKPRTLRDVFDKWKTSGDSARSADSIGAYDRALKQFEGQHKGLPLEGVTREIGDAYRTWLRENCATPKTARDRLTAIKSLLKYAHETLEWVPKQPWRGLDIKAPTTNKRRPWTTEELKTLFAAPLHTAYALPEARYGGREAAYWIPLLGLFTGTRLGELCQLRTADVQKVEGIDVLVLTNEGEGQSIKSDAGHRSVPIHSELIRLGFLKYVEAIKKTRGDSLWPALPLRKGKPSDFFGRWFGDHCRALGLAPTFHYLRHTVRPLMRKAGHSEGTMDKVTGHKTVGSIGTVVYDHRTLSEVQEAVEAIQYPALKLAVVGPYGA</sequence>
<dbReference type="PROSITE" id="PS51898">
    <property type="entry name" value="TYR_RECOMBINASE"/>
    <property type="match status" value="1"/>
</dbReference>